<name>A0ABT1UP52_9ACTN</name>
<evidence type="ECO:0000313" key="7">
    <source>
        <dbReference type="Proteomes" id="UP001204746"/>
    </source>
</evidence>
<evidence type="ECO:0000259" key="5">
    <source>
        <dbReference type="PROSITE" id="PS51464"/>
    </source>
</evidence>
<dbReference type="InterPro" id="IPR046348">
    <property type="entry name" value="SIS_dom_sf"/>
</dbReference>
<evidence type="ECO:0000256" key="1">
    <source>
        <dbReference type="ARBA" id="ARBA00023015"/>
    </source>
</evidence>
<dbReference type="RefSeq" id="WP_256648615.1">
    <property type="nucleotide sequence ID" value="NZ_JANIAA010000001.1"/>
</dbReference>
<accession>A0ABT1UP52</accession>
<dbReference type="PROSITE" id="PS51464">
    <property type="entry name" value="SIS"/>
    <property type="match status" value="1"/>
</dbReference>
<dbReference type="InterPro" id="IPR036388">
    <property type="entry name" value="WH-like_DNA-bd_sf"/>
</dbReference>
<evidence type="ECO:0000259" key="4">
    <source>
        <dbReference type="PROSITE" id="PS51071"/>
    </source>
</evidence>
<dbReference type="SUPFAM" id="SSF53697">
    <property type="entry name" value="SIS domain"/>
    <property type="match status" value="1"/>
</dbReference>
<dbReference type="InterPro" id="IPR000281">
    <property type="entry name" value="HTH_RpiR"/>
</dbReference>
<proteinExistence type="predicted"/>
<dbReference type="Pfam" id="PF01418">
    <property type="entry name" value="HTH_6"/>
    <property type="match status" value="1"/>
</dbReference>
<dbReference type="PANTHER" id="PTHR30514">
    <property type="entry name" value="GLUCOKINASE"/>
    <property type="match status" value="1"/>
</dbReference>
<keyword evidence="2" id="KW-0238">DNA-binding</keyword>
<protein>
    <submittedName>
        <fullName evidence="6">MurR/RpiR family transcriptional regulator</fullName>
    </submittedName>
</protein>
<comment type="caution">
    <text evidence="6">The sequence shown here is derived from an EMBL/GenBank/DDBJ whole genome shotgun (WGS) entry which is preliminary data.</text>
</comment>
<sequence>MTMSADLTSAPHTSHDRGTLIARIRALSPSMSPTQTAVANVVLTNPAGVVRMTVTDLATVSRSSVGSVVRFCKDLGLKGFHEFKLQLAAEAPAGAGDHDVAQDGTPSAIIASVFQSTSRSIAAAESSIDPKEFERAVHALDAARRIVLVSAGPSAPLAMDTALRFRSAGLPIENPADPISQHICASMLTGGDVCLAISHTGRTRETVAAAEAARDVGATVVALTSFYRSPLVAASSVALVAGSGETRFQIEAMMSRFVHLAVLDALYSAVTAENAERTLRGAALSARAEETHRI</sequence>
<dbReference type="InterPro" id="IPR001347">
    <property type="entry name" value="SIS_dom"/>
</dbReference>
<keyword evidence="3" id="KW-0804">Transcription</keyword>
<dbReference type="Gene3D" id="1.10.10.10">
    <property type="entry name" value="Winged helix-like DNA-binding domain superfamily/Winged helix DNA-binding domain"/>
    <property type="match status" value="1"/>
</dbReference>
<dbReference type="SUPFAM" id="SSF46689">
    <property type="entry name" value="Homeodomain-like"/>
    <property type="match status" value="1"/>
</dbReference>
<dbReference type="Pfam" id="PF01380">
    <property type="entry name" value="SIS"/>
    <property type="match status" value="1"/>
</dbReference>
<evidence type="ECO:0000256" key="2">
    <source>
        <dbReference type="ARBA" id="ARBA00023125"/>
    </source>
</evidence>
<feature type="domain" description="HTH rpiR-type" evidence="4">
    <location>
        <begin position="18"/>
        <end position="94"/>
    </location>
</feature>
<organism evidence="6 7">
    <name type="scientific">Streptomyces rugosispiralis</name>
    <dbReference type="NCBI Taxonomy" id="2967341"/>
    <lineage>
        <taxon>Bacteria</taxon>
        <taxon>Bacillati</taxon>
        <taxon>Actinomycetota</taxon>
        <taxon>Actinomycetes</taxon>
        <taxon>Kitasatosporales</taxon>
        <taxon>Streptomycetaceae</taxon>
        <taxon>Streptomyces</taxon>
    </lineage>
</organism>
<dbReference type="InterPro" id="IPR009057">
    <property type="entry name" value="Homeodomain-like_sf"/>
</dbReference>
<reference evidence="6 7" key="1">
    <citation type="submission" date="2022-07" db="EMBL/GenBank/DDBJ databases">
        <authorList>
            <person name="Phongsopitanun W."/>
            <person name="Tanasupawat S."/>
        </authorList>
    </citation>
    <scope>NUCLEOTIDE SEQUENCE [LARGE SCALE GENOMIC DNA]</scope>
    <source>
        <strain evidence="6 7">RCU-064</strain>
    </source>
</reference>
<evidence type="ECO:0000256" key="3">
    <source>
        <dbReference type="ARBA" id="ARBA00023163"/>
    </source>
</evidence>
<gene>
    <name evidence="6" type="ORF">NP777_01290</name>
</gene>
<dbReference type="EMBL" id="JANIAA010000001">
    <property type="protein sequence ID" value="MCQ8186908.1"/>
    <property type="molecule type" value="Genomic_DNA"/>
</dbReference>
<dbReference type="CDD" id="cd05013">
    <property type="entry name" value="SIS_RpiR"/>
    <property type="match status" value="1"/>
</dbReference>
<dbReference type="Gene3D" id="3.40.50.10490">
    <property type="entry name" value="Glucose-6-phosphate isomerase like protein, domain 1"/>
    <property type="match status" value="1"/>
</dbReference>
<dbReference type="PROSITE" id="PS51071">
    <property type="entry name" value="HTH_RPIR"/>
    <property type="match status" value="1"/>
</dbReference>
<keyword evidence="1" id="KW-0805">Transcription regulation</keyword>
<dbReference type="Proteomes" id="UP001204746">
    <property type="component" value="Unassembled WGS sequence"/>
</dbReference>
<feature type="domain" description="SIS" evidence="5">
    <location>
        <begin position="136"/>
        <end position="276"/>
    </location>
</feature>
<evidence type="ECO:0000313" key="6">
    <source>
        <dbReference type="EMBL" id="MCQ8186908.1"/>
    </source>
</evidence>
<dbReference type="PANTHER" id="PTHR30514:SF1">
    <property type="entry name" value="HTH-TYPE TRANSCRIPTIONAL REGULATOR HEXR-RELATED"/>
    <property type="match status" value="1"/>
</dbReference>
<dbReference type="InterPro" id="IPR047640">
    <property type="entry name" value="RpiR-like"/>
</dbReference>
<dbReference type="InterPro" id="IPR035472">
    <property type="entry name" value="RpiR-like_SIS"/>
</dbReference>
<keyword evidence="7" id="KW-1185">Reference proteome</keyword>